<dbReference type="PANTHER" id="PTHR37693">
    <property type="entry name" value="PHOSPHATIDYLGLYCEROL LYSYLTRANSFERASE"/>
    <property type="match status" value="1"/>
</dbReference>
<dbReference type="Pfam" id="PF03706">
    <property type="entry name" value="LPG_synthase_TM"/>
    <property type="match status" value="1"/>
</dbReference>
<dbReference type="GO" id="GO:0046677">
    <property type="term" value="P:response to antibiotic"/>
    <property type="evidence" value="ECO:0007669"/>
    <property type="project" value="UniProtKB-KW"/>
</dbReference>
<feature type="transmembrane region" description="Helical" evidence="6">
    <location>
        <begin position="46"/>
        <end position="66"/>
    </location>
</feature>
<evidence type="ECO:0000256" key="5">
    <source>
        <dbReference type="ARBA" id="ARBA00023136"/>
    </source>
</evidence>
<dbReference type="GO" id="GO:0050071">
    <property type="term" value="F:phosphatidylglycerol lysyltransferase activity"/>
    <property type="evidence" value="ECO:0007669"/>
    <property type="project" value="UniProtKB-EC"/>
</dbReference>
<protein>
    <recommendedName>
        <fullName evidence="6">Phosphatidylglycerol lysyltransferase</fullName>
        <ecNumber evidence="6">2.3.2.3</ecNumber>
    </recommendedName>
    <alternativeName>
        <fullName evidence="6">Lysylphosphatidylglycerol synthase</fullName>
    </alternativeName>
</protein>
<comment type="caution">
    <text evidence="7">The sequence shown here is derived from an EMBL/GenBank/DDBJ whole genome shotgun (WGS) entry which is preliminary data.</text>
</comment>
<evidence type="ECO:0000256" key="6">
    <source>
        <dbReference type="RuleBase" id="RU363042"/>
    </source>
</evidence>
<dbReference type="GO" id="GO:0005886">
    <property type="term" value="C:plasma membrane"/>
    <property type="evidence" value="ECO:0007669"/>
    <property type="project" value="UniProtKB-SubCell"/>
</dbReference>
<keyword evidence="3 6" id="KW-0812">Transmembrane</keyword>
<dbReference type="EMBL" id="QSQN01000007">
    <property type="protein sequence ID" value="RGK41596.1"/>
    <property type="molecule type" value="Genomic_DNA"/>
</dbReference>
<evidence type="ECO:0000256" key="4">
    <source>
        <dbReference type="ARBA" id="ARBA00022989"/>
    </source>
</evidence>
<feature type="transmembrane region" description="Helical" evidence="6">
    <location>
        <begin position="78"/>
        <end position="97"/>
    </location>
</feature>
<keyword evidence="6" id="KW-0046">Antibiotic resistance</keyword>
<name>A0A3E4LW86_9FIRM</name>
<keyword evidence="6" id="KW-0443">Lipid metabolism</keyword>
<dbReference type="GeneID" id="77333304"/>
<keyword evidence="2" id="KW-1003">Cell membrane</keyword>
<dbReference type="NCBIfam" id="TIGR00374">
    <property type="entry name" value="flippase-like domain"/>
    <property type="match status" value="1"/>
</dbReference>
<dbReference type="AlphaFoldDB" id="A0A3E4LW86"/>
<gene>
    <name evidence="6" type="primary">mprF</name>
    <name evidence="8" type="ORF">DW672_02065</name>
    <name evidence="7" type="ORF">DXD17_03600</name>
</gene>
<evidence type="ECO:0000256" key="2">
    <source>
        <dbReference type="ARBA" id="ARBA00022475"/>
    </source>
</evidence>
<feature type="transmembrane region" description="Helical" evidence="6">
    <location>
        <begin position="318"/>
        <end position="336"/>
    </location>
</feature>
<dbReference type="PANTHER" id="PTHR37693:SF1">
    <property type="entry name" value="INTEGRAL MEMBRANE PROTEIN"/>
    <property type="match status" value="1"/>
</dbReference>
<feature type="transmembrane region" description="Helical" evidence="6">
    <location>
        <begin position="263"/>
        <end position="280"/>
    </location>
</feature>
<dbReference type="RefSeq" id="WP_005612127.1">
    <property type="nucleotide sequence ID" value="NZ_CABKOA010000010.1"/>
</dbReference>
<feature type="transmembrane region" description="Helical" evidence="6">
    <location>
        <begin position="292"/>
        <end position="312"/>
    </location>
</feature>
<dbReference type="InterPro" id="IPR022791">
    <property type="entry name" value="L-PG_synthase/AglD"/>
</dbReference>
<evidence type="ECO:0000313" key="10">
    <source>
        <dbReference type="Proteomes" id="UP000284902"/>
    </source>
</evidence>
<evidence type="ECO:0000313" key="8">
    <source>
        <dbReference type="EMBL" id="RHF62646.1"/>
    </source>
</evidence>
<evidence type="ECO:0000313" key="7">
    <source>
        <dbReference type="EMBL" id="RGK41596.1"/>
    </source>
</evidence>
<comment type="catalytic activity">
    <reaction evidence="6">
        <text>L-lysyl-tRNA(Lys) + a 1,2-diacyl-sn-glycero-3-phospho-(1'-sn-glycerol) = a 1,2-diacyl-sn-glycero-3-phospho-1'-(3'-O-L-lysyl)-sn-glycerol + tRNA(Lys)</text>
        <dbReference type="Rhea" id="RHEA:10668"/>
        <dbReference type="Rhea" id="RHEA-COMP:9696"/>
        <dbReference type="Rhea" id="RHEA-COMP:9697"/>
        <dbReference type="ChEBI" id="CHEBI:64716"/>
        <dbReference type="ChEBI" id="CHEBI:75792"/>
        <dbReference type="ChEBI" id="CHEBI:78442"/>
        <dbReference type="ChEBI" id="CHEBI:78529"/>
        <dbReference type="EC" id="2.3.2.3"/>
    </reaction>
</comment>
<keyword evidence="4 6" id="KW-1133">Transmembrane helix</keyword>
<proteinExistence type="inferred from homology"/>
<comment type="subcellular location">
    <subcellularLocation>
        <location evidence="1 6">Cell membrane</location>
        <topology evidence="1 6">Multi-pass membrane protein</topology>
    </subcellularLocation>
</comment>
<comment type="function">
    <text evidence="6">Catalyzes the transfer of a lysyl group from L-lysyl-tRNA(Lys) to membrane-bound phosphatidylglycerol (PG), which produces lysylphosphatidylglycerol (LPG), a major component of the bacterial membrane with a positive net charge. LPG synthesis contributes to bacterial virulence as it is involved in the resistance mechanism against cationic antimicrobial peptides (CAMP) produces by the host's immune system (defensins, cathelicidins) and by the competing microorganisms.</text>
</comment>
<feature type="transmembrane region" description="Helical" evidence="6">
    <location>
        <begin position="230"/>
        <end position="251"/>
    </location>
</feature>
<feature type="transmembrane region" description="Helical" evidence="6">
    <location>
        <begin position="7"/>
        <end position="26"/>
    </location>
</feature>
<dbReference type="GO" id="GO:0006629">
    <property type="term" value="P:lipid metabolic process"/>
    <property type="evidence" value="ECO:0007669"/>
    <property type="project" value="UniProtKB-KW"/>
</dbReference>
<feature type="transmembrane region" description="Helical" evidence="6">
    <location>
        <begin position="155"/>
        <end position="175"/>
    </location>
</feature>
<feature type="transmembrane region" description="Helical" evidence="6">
    <location>
        <begin position="181"/>
        <end position="199"/>
    </location>
</feature>
<dbReference type="Proteomes" id="UP000260793">
    <property type="component" value="Unassembled WGS sequence"/>
</dbReference>
<reference evidence="9 10" key="1">
    <citation type="submission" date="2018-08" db="EMBL/GenBank/DDBJ databases">
        <title>A genome reference for cultivated species of the human gut microbiota.</title>
        <authorList>
            <person name="Zou Y."/>
            <person name="Xue W."/>
            <person name="Luo G."/>
        </authorList>
    </citation>
    <scope>NUCLEOTIDE SEQUENCE [LARGE SCALE GENOMIC DNA]</scope>
    <source>
        <strain evidence="8 10">AM25-1LB</strain>
        <strain evidence="7 9">TF11-7</strain>
    </source>
</reference>
<sequence>MENKKKMAFNVVFLILVFAGTIYGVFHGEDLGEIARILKTVNLLWLIPGFICVIVFIWGESIIIYYMMRTLGIKRKKWTCFLFSSVGFFFSCITPSASGGQPAQIYYMKKEKIPIPVSTLVLMIVTITYKLVLVVIGVVVTFFGQGFIHKYLYDVRYVFYLGTGLNVFCVVTMLILVFHPVLARTILVKGMALLERMHLMKRKQSRLDRLNASMDQYRETAVYLKNHVKVLVNVFGITLFQRFALFTATWFVYKAFGLSGQSAWLIILLQSTISVSVDMLPLPGGMGISEKLFLVIFAPIFGTGLLLPGMILSRGLGYYTELLVSAVLTIVANFTIGKGKKVRENVGNL</sequence>
<feature type="transmembrane region" description="Helical" evidence="6">
    <location>
        <begin position="117"/>
        <end position="143"/>
    </location>
</feature>
<evidence type="ECO:0000256" key="3">
    <source>
        <dbReference type="ARBA" id="ARBA00022692"/>
    </source>
</evidence>
<evidence type="ECO:0000313" key="9">
    <source>
        <dbReference type="Proteomes" id="UP000260793"/>
    </source>
</evidence>
<comment type="similarity">
    <text evidence="6">Belongs to the LPG synthase family.</text>
</comment>
<evidence type="ECO:0000256" key="1">
    <source>
        <dbReference type="ARBA" id="ARBA00004651"/>
    </source>
</evidence>
<keyword evidence="6" id="KW-0808">Transferase</keyword>
<dbReference type="Proteomes" id="UP000284902">
    <property type="component" value="Unassembled WGS sequence"/>
</dbReference>
<keyword evidence="5 6" id="KW-0472">Membrane</keyword>
<dbReference type="EMBL" id="QRHG01000004">
    <property type="protein sequence ID" value="RHF62646.1"/>
    <property type="molecule type" value="Genomic_DNA"/>
</dbReference>
<accession>A0A3E4LW86</accession>
<dbReference type="EC" id="2.3.2.3" evidence="6"/>
<organism evidence="7 9">
    <name type="scientific">[Ruminococcus] lactaris</name>
    <dbReference type="NCBI Taxonomy" id="46228"/>
    <lineage>
        <taxon>Bacteria</taxon>
        <taxon>Bacillati</taxon>
        <taxon>Bacillota</taxon>
        <taxon>Clostridia</taxon>
        <taxon>Lachnospirales</taxon>
        <taxon>Lachnospiraceae</taxon>
        <taxon>Mediterraneibacter</taxon>
    </lineage>
</organism>